<feature type="compositionally biased region" description="Gly residues" evidence="1">
    <location>
        <begin position="207"/>
        <end position="248"/>
    </location>
</feature>
<evidence type="ECO:0000256" key="1">
    <source>
        <dbReference type="SAM" id="MobiDB-lite"/>
    </source>
</evidence>
<feature type="compositionally biased region" description="Basic and acidic residues" evidence="1">
    <location>
        <begin position="316"/>
        <end position="353"/>
    </location>
</feature>
<evidence type="ECO:0008006" key="4">
    <source>
        <dbReference type="Google" id="ProtNLM"/>
    </source>
</evidence>
<organism evidence="2 3">
    <name type="scientific">Mycolicibacterium conceptionense</name>
    <dbReference type="NCBI Taxonomy" id="451644"/>
    <lineage>
        <taxon>Bacteria</taxon>
        <taxon>Bacillati</taxon>
        <taxon>Actinomycetota</taxon>
        <taxon>Actinomycetes</taxon>
        <taxon>Mycobacteriales</taxon>
        <taxon>Mycobacteriaceae</taxon>
        <taxon>Mycolicibacterium</taxon>
    </lineage>
</organism>
<feature type="region of interest" description="Disordered" evidence="1">
    <location>
        <begin position="313"/>
        <end position="396"/>
    </location>
</feature>
<keyword evidence="3" id="KW-1185">Reference proteome</keyword>
<evidence type="ECO:0000313" key="3">
    <source>
        <dbReference type="Proteomes" id="UP000193811"/>
    </source>
</evidence>
<comment type="caution">
    <text evidence="2">The sequence shown here is derived from an EMBL/GenBank/DDBJ whole genome shotgun (WGS) entry which is preliminary data.</text>
</comment>
<dbReference type="GeneID" id="78736662"/>
<dbReference type="EMBL" id="LQOP01000029">
    <property type="protein sequence ID" value="ORV21656.1"/>
    <property type="molecule type" value="Genomic_DNA"/>
</dbReference>
<feature type="compositionally biased region" description="Pro residues" evidence="1">
    <location>
        <begin position="55"/>
        <end position="80"/>
    </location>
</feature>
<reference evidence="2 3" key="1">
    <citation type="submission" date="2016-01" db="EMBL/GenBank/DDBJ databases">
        <title>The new phylogeny of the genus Mycobacterium.</title>
        <authorList>
            <person name="Tarcisio F."/>
            <person name="Conor M."/>
            <person name="Antonella G."/>
            <person name="Elisabetta G."/>
            <person name="Giulia F.S."/>
            <person name="Sara T."/>
            <person name="Anna F."/>
            <person name="Clotilde B."/>
            <person name="Roberto B."/>
            <person name="Veronica D.S."/>
            <person name="Fabio R."/>
            <person name="Monica P."/>
            <person name="Olivier J."/>
            <person name="Enrico T."/>
            <person name="Nicola S."/>
        </authorList>
    </citation>
    <scope>NUCLEOTIDE SEQUENCE [LARGE SCALE GENOMIC DNA]</scope>
    <source>
        <strain evidence="2 3">CCUG 50187</strain>
    </source>
</reference>
<dbReference type="InterPro" id="IPR019710">
    <property type="entry name" value="DUF4226"/>
</dbReference>
<protein>
    <recommendedName>
        <fullName evidence="4">Biofilm regulator BssS</fullName>
    </recommendedName>
</protein>
<dbReference type="Pfam" id="PF10774">
    <property type="entry name" value="DUF4226"/>
    <property type="match status" value="1"/>
</dbReference>
<evidence type="ECO:0000313" key="2">
    <source>
        <dbReference type="EMBL" id="ORV21656.1"/>
    </source>
</evidence>
<accession>A0ABX3V0K5</accession>
<gene>
    <name evidence="2" type="ORF">AWB98_26720</name>
</gene>
<dbReference type="Proteomes" id="UP000193811">
    <property type="component" value="Unassembled WGS sequence"/>
</dbReference>
<sequence>MTIPFDHILADSVFHVGKLIGAAGNLFAPPPQSPSVSPTIDGGGGSGGTSTDPTYPLPPGHDPITPPPPATPPPPPPAPGPQNGGLPGGANQAGSDYGTGTAGVSAIDEKLAAKLKEIFAANQASYDRVMAILKEIEDKKTQMGPEALNNPAGLLTFQKFLDEKLAEVQKILADAHVDSATQAQILKELGDEYRTTGPNGDEHDEAGGSGSGGDGGGSGGSGGDGGGSGGAGGDPGAGGGAPPAGGGDPLEDPLAGLGPLGGGMMDPLSALSPALAGLSSLPQMMSGMGGGGLPIGDLGSMLGSLGGGLAGMAKDGFTDKPADEAPKSPEDGFKDEEPKKPEEPKEEFKDDKPQPAPPTNPADPLAGDPKAKNDTAPEAAAPEAGKPAPGEPDLTVKAGDEEFKAPDPTTKAVMDDVINKGMGVTAAYAAHNIQLPPPGTAVTAPVDPNMMKGGELGYFDAQEPILALGNRKIWLDGQVQPLSALGSRTDFLGWTQAPGASARPTGVGAV</sequence>
<feature type="compositionally biased region" description="Low complexity" evidence="1">
    <location>
        <begin position="376"/>
        <end position="392"/>
    </location>
</feature>
<feature type="region of interest" description="Disordered" evidence="1">
    <location>
        <begin position="192"/>
        <end position="261"/>
    </location>
</feature>
<dbReference type="RefSeq" id="WP_085142215.1">
    <property type="nucleotide sequence ID" value="NZ_LQOP01000029.1"/>
</dbReference>
<feature type="region of interest" description="Disordered" evidence="1">
    <location>
        <begin position="30"/>
        <end position="97"/>
    </location>
</feature>
<name>A0ABX3V0K5_9MYCO</name>
<proteinExistence type="predicted"/>